<comment type="caution">
    <text evidence="2">The sequence shown here is derived from an EMBL/GenBank/DDBJ whole genome shotgun (WGS) entry which is preliminary data.</text>
</comment>
<dbReference type="AlphaFoldDB" id="A0A132P080"/>
<accession>A0A132P080</accession>
<name>A0A132P080_GIAIN</name>
<dbReference type="OrthoDB" id="527344at2759"/>
<dbReference type="EMBL" id="JXTI01000003">
    <property type="protein sequence ID" value="KWX15738.1"/>
    <property type="molecule type" value="Genomic_DNA"/>
</dbReference>
<sequence>MSQFIPKITVLGCISGKPTVSGGTCGLLVEYSPKHYLIYDCPEGTYVKLLQYNVSLNRLYYIVISHMHPDHMAGLLTLIAGLSETRGSNPPSIHGPPALVKYLETALPLTDLANRFSRPLKPIPITPFQTLSSVIAADEPWSFIFFPLAHRIECYGLAMIRSAFSIFNAKQALDSGFSLEQLPELKKGVEGEKFSTLCPRLKIMLCSDNDAEKLLADRAYGGVYGDTFLQFIDRADLRGPDLLLHEFTFTDCHKEKAALYGHSCTSTIGRLCDELRPKRVLLNHFSVRYQRTACSNTFGVAPPKKCPQLAEWHMLFGKLYSTAYATEDQVYTVT</sequence>
<reference evidence="2 3" key="1">
    <citation type="journal article" date="2015" name="Mol. Biochem. Parasitol.">
        <title>Identification of polymorphic genes for use in assemblage B genotyping assays through comparative genomics of multiple assemblage B Giardia duodenalis isolates.</title>
        <authorList>
            <person name="Wielinga C."/>
            <person name="Thompson R.C."/>
            <person name="Monis P."/>
            <person name="Ryan U."/>
        </authorList>
    </citation>
    <scope>NUCLEOTIDE SEQUENCE [LARGE SCALE GENOMIC DNA]</scope>
    <source>
        <strain evidence="2 3">BAH15c1</strain>
    </source>
</reference>
<evidence type="ECO:0000313" key="2">
    <source>
        <dbReference type="EMBL" id="KWX15738.1"/>
    </source>
</evidence>
<dbReference type="VEuPathDB" id="GiardiaDB:QR46_0194"/>
<dbReference type="PANTHER" id="PTHR46018:SF2">
    <property type="entry name" value="ZINC PHOSPHODIESTERASE ELAC PROTEIN 1"/>
    <property type="match status" value="1"/>
</dbReference>
<dbReference type="GO" id="GO:0042781">
    <property type="term" value="F:3'-tRNA processing endoribonuclease activity"/>
    <property type="evidence" value="ECO:0007669"/>
    <property type="project" value="TreeGrafter"/>
</dbReference>
<dbReference type="Gene3D" id="3.60.15.10">
    <property type="entry name" value="Ribonuclease Z/Hydroxyacylglutathione hydrolase-like"/>
    <property type="match status" value="1"/>
</dbReference>
<dbReference type="InterPro" id="IPR001279">
    <property type="entry name" value="Metallo-B-lactamas"/>
</dbReference>
<evidence type="ECO:0000259" key="1">
    <source>
        <dbReference type="Pfam" id="PF12706"/>
    </source>
</evidence>
<gene>
    <name evidence="2" type="ORF">QR46_0194</name>
</gene>
<dbReference type="Pfam" id="PF12706">
    <property type="entry name" value="Lactamase_B_2"/>
    <property type="match status" value="1"/>
</dbReference>
<keyword evidence="2" id="KW-0378">Hydrolase</keyword>
<organism evidence="2 3">
    <name type="scientific">Giardia duodenalis assemblage B</name>
    <dbReference type="NCBI Taxonomy" id="1394984"/>
    <lineage>
        <taxon>Eukaryota</taxon>
        <taxon>Metamonada</taxon>
        <taxon>Diplomonadida</taxon>
        <taxon>Hexamitidae</taxon>
        <taxon>Giardiinae</taxon>
        <taxon>Giardia</taxon>
    </lineage>
</organism>
<dbReference type="SUPFAM" id="SSF56281">
    <property type="entry name" value="Metallo-hydrolase/oxidoreductase"/>
    <property type="match status" value="1"/>
</dbReference>
<dbReference type="InterPro" id="IPR036866">
    <property type="entry name" value="RibonucZ/Hydroxyglut_hydro"/>
</dbReference>
<proteinExistence type="predicted"/>
<protein>
    <submittedName>
        <fullName evidence="2">Metal-dependent hydrolase/ beta-lactamase superfamily III</fullName>
    </submittedName>
</protein>
<dbReference type="GO" id="GO:0005634">
    <property type="term" value="C:nucleus"/>
    <property type="evidence" value="ECO:0007669"/>
    <property type="project" value="TreeGrafter"/>
</dbReference>
<evidence type="ECO:0000313" key="3">
    <source>
        <dbReference type="Proteomes" id="UP000070089"/>
    </source>
</evidence>
<feature type="domain" description="Metallo-beta-lactamase" evidence="1">
    <location>
        <begin position="55"/>
        <end position="150"/>
    </location>
</feature>
<dbReference type="Proteomes" id="UP000070089">
    <property type="component" value="Unassembled WGS sequence"/>
</dbReference>
<dbReference type="PANTHER" id="PTHR46018">
    <property type="entry name" value="ZINC PHOSPHODIESTERASE ELAC PROTEIN 1"/>
    <property type="match status" value="1"/>
</dbReference>